<keyword evidence="3 7" id="KW-0732">Signal</keyword>
<dbReference type="Pfam" id="PF02107">
    <property type="entry name" value="FlgH"/>
    <property type="match status" value="1"/>
</dbReference>
<reference evidence="11" key="1">
    <citation type="journal article" date="2019" name="Int. J. Syst. Evol. Microbiol.">
        <title>The Global Catalogue of Microorganisms (GCM) 10K type strain sequencing project: providing services to taxonomists for standard genome sequencing and annotation.</title>
        <authorList>
            <consortium name="The Broad Institute Genomics Platform"/>
            <consortium name="The Broad Institute Genome Sequencing Center for Infectious Disease"/>
            <person name="Wu L."/>
            <person name="Ma J."/>
        </authorList>
    </citation>
    <scope>NUCLEOTIDE SEQUENCE [LARGE SCALE GENOMIC DNA]</scope>
    <source>
        <strain evidence="11">KCTC 52487</strain>
    </source>
</reference>
<dbReference type="InterPro" id="IPR000527">
    <property type="entry name" value="Flag_Lring"/>
</dbReference>
<organism evidence="10 11">
    <name type="scientific">Hyphobacterium vulgare</name>
    <dbReference type="NCBI Taxonomy" id="1736751"/>
    <lineage>
        <taxon>Bacteria</taxon>
        <taxon>Pseudomonadati</taxon>
        <taxon>Pseudomonadota</taxon>
        <taxon>Alphaproteobacteria</taxon>
        <taxon>Maricaulales</taxon>
        <taxon>Maricaulaceae</taxon>
        <taxon>Hyphobacterium</taxon>
    </lineage>
</organism>
<accession>A0ABV6ZZZ8</accession>
<dbReference type="RefSeq" id="WP_343163100.1">
    <property type="nucleotide sequence ID" value="NZ_JBHRSV010000028.1"/>
</dbReference>
<dbReference type="PANTHER" id="PTHR34933">
    <property type="entry name" value="FLAGELLAR L-RING PROTEIN"/>
    <property type="match status" value="1"/>
</dbReference>
<evidence type="ECO:0000313" key="10">
    <source>
        <dbReference type="EMBL" id="MFC2927111.1"/>
    </source>
</evidence>
<keyword evidence="7" id="KW-0449">Lipoprotein</keyword>
<dbReference type="PRINTS" id="PR01008">
    <property type="entry name" value="FLGLRINGFLGH"/>
</dbReference>
<feature type="signal peptide" evidence="9">
    <location>
        <begin position="1"/>
        <end position="20"/>
    </location>
</feature>
<keyword evidence="6 7" id="KW-0998">Cell outer membrane</keyword>
<protein>
    <recommendedName>
        <fullName evidence="7">Flagellar L-ring protein</fullName>
    </recommendedName>
    <alternativeName>
        <fullName evidence="7">Basal body L-ring protein</fullName>
    </alternativeName>
</protein>
<evidence type="ECO:0000256" key="9">
    <source>
        <dbReference type="SAM" id="SignalP"/>
    </source>
</evidence>
<dbReference type="NCBIfam" id="NF001305">
    <property type="entry name" value="PRK00249.1-5"/>
    <property type="match status" value="1"/>
</dbReference>
<evidence type="ECO:0000256" key="2">
    <source>
        <dbReference type="ARBA" id="ARBA00006929"/>
    </source>
</evidence>
<dbReference type="HAMAP" id="MF_00415">
    <property type="entry name" value="FlgH"/>
    <property type="match status" value="1"/>
</dbReference>
<evidence type="ECO:0000256" key="1">
    <source>
        <dbReference type="ARBA" id="ARBA00002591"/>
    </source>
</evidence>
<dbReference type="EMBL" id="JBHRSV010000028">
    <property type="protein sequence ID" value="MFC2927111.1"/>
    <property type="molecule type" value="Genomic_DNA"/>
</dbReference>
<evidence type="ECO:0000256" key="4">
    <source>
        <dbReference type="ARBA" id="ARBA00023136"/>
    </source>
</evidence>
<comment type="function">
    <text evidence="1 7">Assembles around the rod to form the L-ring and probably protects the motor/basal body from shearing forces during rotation.</text>
</comment>
<keyword evidence="10" id="KW-0966">Cell projection</keyword>
<evidence type="ECO:0000256" key="6">
    <source>
        <dbReference type="ARBA" id="ARBA00023237"/>
    </source>
</evidence>
<keyword evidence="4 7" id="KW-0472">Membrane</keyword>
<dbReference type="SUPFAM" id="SSF81995">
    <property type="entry name" value="beta-sandwich domain of Sec23/24"/>
    <property type="match status" value="1"/>
</dbReference>
<feature type="region of interest" description="Disordered" evidence="8">
    <location>
        <begin position="80"/>
        <end position="102"/>
    </location>
</feature>
<evidence type="ECO:0000256" key="5">
    <source>
        <dbReference type="ARBA" id="ARBA00023143"/>
    </source>
</evidence>
<keyword evidence="5 7" id="KW-0975">Bacterial flagellum</keyword>
<evidence type="ECO:0000313" key="11">
    <source>
        <dbReference type="Proteomes" id="UP001595379"/>
    </source>
</evidence>
<evidence type="ECO:0000256" key="8">
    <source>
        <dbReference type="SAM" id="MobiDB-lite"/>
    </source>
</evidence>
<comment type="subunit">
    <text evidence="7">The basal body constitutes a major portion of the flagellar organelle and consists of four rings (L,P,S, and M) mounted on a central rod.</text>
</comment>
<sequence length="286" mass="30535">MNAQRLFAILLMGTSLTACATAQRLSEVGDTPDLSPINNPALFAGGAPAYGQPQYQVPPAYYQQQQPAYQPQQAQQIAPYAQPDYSPSRAQRQANAQASGGRNSLWAAGSRTFFGDPRANAPGDILTVMINIADNAQVQNTTSRNRTSNADSDLTNFLGGEAALSSFFNDAIDPSSITSFGGSSGVNGTGSVNRAETINLSIAAVVAQTLPNGNLVIAGRQEVRINNEIRELLISGVVRPEDINSDNTIRHTQIAEARISYGGRGHISDVQRPGIGQEIYDILWPF</sequence>
<dbReference type="PROSITE" id="PS51257">
    <property type="entry name" value="PROKAR_LIPOPROTEIN"/>
    <property type="match status" value="1"/>
</dbReference>
<name>A0ABV6ZZZ8_9PROT</name>
<dbReference type="PANTHER" id="PTHR34933:SF1">
    <property type="entry name" value="FLAGELLAR L-RING PROTEIN"/>
    <property type="match status" value="1"/>
</dbReference>
<feature type="chain" id="PRO_5046948864" description="Flagellar L-ring protein" evidence="9">
    <location>
        <begin position="21"/>
        <end position="286"/>
    </location>
</feature>
<comment type="similarity">
    <text evidence="2 7">Belongs to the FlgH family.</text>
</comment>
<comment type="subcellular location">
    <subcellularLocation>
        <location evidence="7">Cell outer membrane</location>
        <topology evidence="7">Lipid-anchor</topology>
    </subcellularLocation>
    <subcellularLocation>
        <location evidence="7">Bacterial flagellum basal body</location>
    </subcellularLocation>
</comment>
<gene>
    <name evidence="7 10" type="primary">flgH</name>
    <name evidence="10" type="ORF">ACFOOR_13425</name>
</gene>
<evidence type="ECO:0000256" key="3">
    <source>
        <dbReference type="ARBA" id="ARBA00022729"/>
    </source>
</evidence>
<evidence type="ECO:0000256" key="7">
    <source>
        <dbReference type="HAMAP-Rule" id="MF_00415"/>
    </source>
</evidence>
<dbReference type="Proteomes" id="UP001595379">
    <property type="component" value="Unassembled WGS sequence"/>
</dbReference>
<keyword evidence="10" id="KW-0282">Flagellum</keyword>
<keyword evidence="10" id="KW-0969">Cilium</keyword>
<proteinExistence type="inferred from homology"/>
<keyword evidence="11" id="KW-1185">Reference proteome</keyword>
<comment type="caution">
    <text evidence="10">The sequence shown here is derived from an EMBL/GenBank/DDBJ whole genome shotgun (WGS) entry which is preliminary data.</text>
</comment>